<keyword evidence="2" id="KW-1185">Reference proteome</keyword>
<gene>
    <name evidence="1" type="ORF">MKS88_005633</name>
</gene>
<evidence type="ECO:0000313" key="2">
    <source>
        <dbReference type="Proteomes" id="UP001056978"/>
    </source>
</evidence>
<evidence type="ECO:0000313" key="1">
    <source>
        <dbReference type="EMBL" id="KAI4834952.1"/>
    </source>
</evidence>
<dbReference type="EMBL" id="CM043782">
    <property type="protein sequence ID" value="KAI4834952.1"/>
    <property type="molecule type" value="Genomic_DNA"/>
</dbReference>
<organism evidence="1 2">
    <name type="scientific">Plasmodium brasilianum</name>
    <dbReference type="NCBI Taxonomy" id="5824"/>
    <lineage>
        <taxon>Eukaryota</taxon>
        <taxon>Sar</taxon>
        <taxon>Alveolata</taxon>
        <taxon>Apicomplexa</taxon>
        <taxon>Aconoidasida</taxon>
        <taxon>Haemosporida</taxon>
        <taxon>Plasmodiidae</taxon>
        <taxon>Plasmodium</taxon>
        <taxon>Plasmodium (Plasmodium)</taxon>
    </lineage>
</organism>
<comment type="caution">
    <text evidence="1">The sequence shown here is derived from an EMBL/GenBank/DDBJ whole genome shotgun (WGS) entry which is preliminary data.</text>
</comment>
<dbReference type="Proteomes" id="UP001056978">
    <property type="component" value="Chromosome 14"/>
</dbReference>
<reference evidence="1" key="1">
    <citation type="submission" date="2022-06" db="EMBL/GenBank/DDBJ databases">
        <title>The First Complete Genome of the Simian Malaria Parasite Plasmodium brasilianum.</title>
        <authorList>
            <person name="Bajic M."/>
            <person name="Ravishankar S."/>
        </authorList>
    </citation>
    <scope>NUCLEOTIDE SEQUENCE</scope>
    <source>
        <strain evidence="1">Bolivian I</strain>
    </source>
</reference>
<sequence>MVRPIVFNGSVKIDESVDKYDIKRVGDSDSLSNIKEKDIIRNAEESERNISNLSIETMNNGLMKSEKKVVHHHPPVGSRSNNSNNYNDNIYNCNYNNNATDESRGKKYRLRQTTIDVTLNTGSNILSISSSGNVKSEHRKDNNEGNSLFYSNKCKKVHYSENSSNDVKKQRKSRLNEGCEGEKMEVHEKVNEEDEDEDEDEHEDEDEDEHEDEHEEEKDKDEHKEEGGMQNNKCNEYFDRDNNVRAGSNPEIVKKQISDISNNIYNILLASNIPKNDILKRTYRRFAKTFLFLTEGYIADIEKLIEKSIYKRKYKNKSVIKITSIRVYSLCKHHLLPFEGNCDIEYVPNKYILGLSKFSRIVDVFSRRLQLQEDLTNDICSALKKYLKPLSIHVTIVAKHMCVSMRGVKEHDARTVTQAYYQSKNSTNVKNVNINNSAKKESNATCDDITKEN</sequence>
<protein>
    <submittedName>
        <fullName evidence="1">GTP cyclohydrolase 1</fullName>
    </submittedName>
</protein>
<accession>A0ACB9Y427</accession>
<name>A0ACB9Y427_PLABR</name>
<proteinExistence type="predicted"/>